<dbReference type="Proteomes" id="UP000308697">
    <property type="component" value="Unassembled WGS sequence"/>
</dbReference>
<dbReference type="EMBL" id="SUMB01000001">
    <property type="protein sequence ID" value="TJZ59247.1"/>
    <property type="molecule type" value="Genomic_DNA"/>
</dbReference>
<protein>
    <recommendedName>
        <fullName evidence="4">DUF5666 domain-containing protein</fullName>
    </recommendedName>
</protein>
<keyword evidence="3" id="KW-1185">Reference proteome</keyword>
<dbReference type="RefSeq" id="WP_136738199.1">
    <property type="nucleotide sequence ID" value="NZ_SUMB01000001.1"/>
</dbReference>
<reference evidence="2 3" key="1">
    <citation type="submission" date="2019-04" db="EMBL/GenBank/DDBJ databases">
        <title>Streptomyces piniterrae sp. nov., a heliquinomycin-producing actinomycete isolated from rhizosphere soil of Pinus yunnanensis.</title>
        <authorList>
            <person name="Zhuang X."/>
            <person name="Zhao J."/>
        </authorList>
    </citation>
    <scope>NUCLEOTIDE SEQUENCE [LARGE SCALE GENOMIC DNA]</scope>
    <source>
        <strain evidence="3">jys28</strain>
    </source>
</reference>
<sequence length="109" mass="11363">MIKRAVVTLGLVGALGCAMSAPAQAAASQATKATAATAQAQEAGQVWQFQGTITNFKDDYLVLATADGEVRFNLTRGADYCGKMMMGVGAVVDAYVENGEWVAQKIVTT</sequence>
<organism evidence="2 3">
    <name type="scientific">Streptomyces piniterrae</name>
    <dbReference type="NCBI Taxonomy" id="2571125"/>
    <lineage>
        <taxon>Bacteria</taxon>
        <taxon>Bacillati</taxon>
        <taxon>Actinomycetota</taxon>
        <taxon>Actinomycetes</taxon>
        <taxon>Kitasatosporales</taxon>
        <taxon>Streptomycetaceae</taxon>
        <taxon>Streptomyces</taxon>
    </lineage>
</organism>
<gene>
    <name evidence="2" type="ORF">FCH28_03910</name>
</gene>
<proteinExistence type="predicted"/>
<evidence type="ECO:0000313" key="3">
    <source>
        <dbReference type="Proteomes" id="UP000308697"/>
    </source>
</evidence>
<evidence type="ECO:0008006" key="4">
    <source>
        <dbReference type="Google" id="ProtNLM"/>
    </source>
</evidence>
<evidence type="ECO:0000313" key="2">
    <source>
        <dbReference type="EMBL" id="TJZ59247.1"/>
    </source>
</evidence>
<dbReference type="OrthoDB" id="9922162at2"/>
<feature type="chain" id="PRO_5039454900" description="DUF5666 domain-containing protein" evidence="1">
    <location>
        <begin position="26"/>
        <end position="109"/>
    </location>
</feature>
<keyword evidence="1" id="KW-0732">Signal</keyword>
<name>A0A4U0NWU0_9ACTN</name>
<comment type="caution">
    <text evidence="2">The sequence shown here is derived from an EMBL/GenBank/DDBJ whole genome shotgun (WGS) entry which is preliminary data.</text>
</comment>
<evidence type="ECO:0000256" key="1">
    <source>
        <dbReference type="SAM" id="SignalP"/>
    </source>
</evidence>
<dbReference type="AlphaFoldDB" id="A0A4U0NWU0"/>
<dbReference type="PROSITE" id="PS51257">
    <property type="entry name" value="PROKAR_LIPOPROTEIN"/>
    <property type="match status" value="1"/>
</dbReference>
<feature type="signal peptide" evidence="1">
    <location>
        <begin position="1"/>
        <end position="25"/>
    </location>
</feature>
<accession>A0A4U0NWU0</accession>